<evidence type="ECO:0000313" key="6">
    <source>
        <dbReference type="EMBL" id="TCO26205.1"/>
    </source>
</evidence>
<dbReference type="Proteomes" id="UP000294508">
    <property type="component" value="Unassembled WGS sequence"/>
</dbReference>
<evidence type="ECO:0000256" key="1">
    <source>
        <dbReference type="ARBA" id="ARBA00005417"/>
    </source>
</evidence>
<evidence type="ECO:0000256" key="3">
    <source>
        <dbReference type="ARBA" id="ARBA00022741"/>
    </source>
</evidence>
<dbReference type="InterPro" id="IPR017871">
    <property type="entry name" value="ABC_transporter-like_CS"/>
</dbReference>
<dbReference type="InterPro" id="IPR003593">
    <property type="entry name" value="AAA+_ATPase"/>
</dbReference>
<organism evidence="6 7">
    <name type="scientific">Kribbella steppae</name>
    <dbReference type="NCBI Taxonomy" id="2512223"/>
    <lineage>
        <taxon>Bacteria</taxon>
        <taxon>Bacillati</taxon>
        <taxon>Actinomycetota</taxon>
        <taxon>Actinomycetes</taxon>
        <taxon>Propionibacteriales</taxon>
        <taxon>Kribbellaceae</taxon>
        <taxon>Kribbella</taxon>
    </lineage>
</organism>
<keyword evidence="3" id="KW-0547">Nucleotide-binding</keyword>
<dbReference type="InterPro" id="IPR013563">
    <property type="entry name" value="Oligopep_ABC_C"/>
</dbReference>
<comment type="caution">
    <text evidence="6">The sequence shown here is derived from an EMBL/GenBank/DDBJ whole genome shotgun (WGS) entry which is preliminary data.</text>
</comment>
<dbReference type="SMART" id="SM00382">
    <property type="entry name" value="AAA"/>
    <property type="match status" value="1"/>
</dbReference>
<dbReference type="GO" id="GO:0015833">
    <property type="term" value="P:peptide transport"/>
    <property type="evidence" value="ECO:0007669"/>
    <property type="project" value="InterPro"/>
</dbReference>
<gene>
    <name evidence="6" type="ORF">EV652_10796</name>
</gene>
<keyword evidence="2" id="KW-0813">Transport</keyword>
<keyword evidence="7" id="KW-1185">Reference proteome</keyword>
<dbReference type="CDD" id="cd03257">
    <property type="entry name" value="ABC_NikE_OppD_transporters"/>
    <property type="match status" value="1"/>
</dbReference>
<proteinExistence type="inferred from homology"/>
<evidence type="ECO:0000313" key="7">
    <source>
        <dbReference type="Proteomes" id="UP000294508"/>
    </source>
</evidence>
<dbReference type="InterPro" id="IPR003439">
    <property type="entry name" value="ABC_transporter-like_ATP-bd"/>
</dbReference>
<dbReference type="PROSITE" id="PS50893">
    <property type="entry name" value="ABC_TRANSPORTER_2"/>
    <property type="match status" value="1"/>
</dbReference>
<dbReference type="AlphaFoldDB" id="A0A4R2HDN6"/>
<dbReference type="GO" id="GO:0016887">
    <property type="term" value="F:ATP hydrolysis activity"/>
    <property type="evidence" value="ECO:0007669"/>
    <property type="project" value="InterPro"/>
</dbReference>
<feature type="domain" description="ABC transporter" evidence="5">
    <location>
        <begin position="5"/>
        <end position="253"/>
    </location>
</feature>
<dbReference type="Gene3D" id="3.40.50.300">
    <property type="entry name" value="P-loop containing nucleotide triphosphate hydrolases"/>
    <property type="match status" value="1"/>
</dbReference>
<reference evidence="6 7" key="1">
    <citation type="journal article" date="2015" name="Stand. Genomic Sci.">
        <title>Genomic Encyclopedia of Bacterial and Archaeal Type Strains, Phase III: the genomes of soil and plant-associated and newly described type strains.</title>
        <authorList>
            <person name="Whitman W.B."/>
            <person name="Woyke T."/>
            <person name="Klenk H.P."/>
            <person name="Zhou Y."/>
            <person name="Lilburn T.G."/>
            <person name="Beck B.J."/>
            <person name="De Vos P."/>
            <person name="Vandamme P."/>
            <person name="Eisen J.A."/>
            <person name="Garrity G."/>
            <person name="Hugenholtz P."/>
            <person name="Kyrpides N.C."/>
        </authorList>
    </citation>
    <scope>NUCLEOTIDE SEQUENCE [LARGE SCALE GENOMIC DNA]</scope>
    <source>
        <strain evidence="6 7">VKM Ac-2572</strain>
    </source>
</reference>
<evidence type="ECO:0000256" key="2">
    <source>
        <dbReference type="ARBA" id="ARBA00022448"/>
    </source>
</evidence>
<evidence type="ECO:0000256" key="4">
    <source>
        <dbReference type="ARBA" id="ARBA00022840"/>
    </source>
</evidence>
<accession>A0A4R2HDN6</accession>
<dbReference type="OrthoDB" id="5357528at2"/>
<dbReference type="Pfam" id="PF00005">
    <property type="entry name" value="ABC_tran"/>
    <property type="match status" value="1"/>
</dbReference>
<dbReference type="PANTHER" id="PTHR43776:SF7">
    <property type="entry name" value="D,D-DIPEPTIDE TRANSPORT ATP-BINDING PROTEIN DDPF-RELATED"/>
    <property type="match status" value="1"/>
</dbReference>
<dbReference type="GO" id="GO:0005524">
    <property type="term" value="F:ATP binding"/>
    <property type="evidence" value="ECO:0007669"/>
    <property type="project" value="UniProtKB-KW"/>
</dbReference>
<dbReference type="GO" id="GO:0055085">
    <property type="term" value="P:transmembrane transport"/>
    <property type="evidence" value="ECO:0007669"/>
    <property type="project" value="UniProtKB-ARBA"/>
</dbReference>
<dbReference type="Pfam" id="PF08352">
    <property type="entry name" value="oligo_HPY"/>
    <property type="match status" value="1"/>
</dbReference>
<evidence type="ECO:0000259" key="5">
    <source>
        <dbReference type="PROSITE" id="PS50893"/>
    </source>
</evidence>
<dbReference type="EMBL" id="SLWN01000007">
    <property type="protein sequence ID" value="TCO26205.1"/>
    <property type="molecule type" value="Genomic_DNA"/>
</dbReference>
<keyword evidence="4 6" id="KW-0067">ATP-binding</keyword>
<dbReference type="PANTHER" id="PTHR43776">
    <property type="entry name" value="TRANSPORT ATP-BINDING PROTEIN"/>
    <property type="match status" value="1"/>
</dbReference>
<name>A0A4R2HDN6_9ACTN</name>
<comment type="similarity">
    <text evidence="1">Belongs to the ABC transporter superfamily.</text>
</comment>
<dbReference type="SUPFAM" id="SSF52540">
    <property type="entry name" value="P-loop containing nucleoside triphosphate hydrolases"/>
    <property type="match status" value="1"/>
</dbReference>
<dbReference type="InterPro" id="IPR027417">
    <property type="entry name" value="P-loop_NTPase"/>
</dbReference>
<dbReference type="PROSITE" id="PS00211">
    <property type="entry name" value="ABC_TRANSPORTER_1"/>
    <property type="match status" value="1"/>
</dbReference>
<protein>
    <submittedName>
        <fullName evidence="6">Oligopeptide transport system ATP-binding protein</fullName>
    </submittedName>
</protein>
<dbReference type="NCBIfam" id="TIGR01727">
    <property type="entry name" value="oligo_HPY"/>
    <property type="match status" value="1"/>
</dbReference>
<dbReference type="FunFam" id="3.40.50.300:FF:000016">
    <property type="entry name" value="Oligopeptide ABC transporter ATP-binding component"/>
    <property type="match status" value="1"/>
</dbReference>
<dbReference type="InterPro" id="IPR050319">
    <property type="entry name" value="ABC_transp_ATP-bind"/>
</dbReference>
<sequence>MTVVLRASGVRRTYRIGGLMSRGLVRAVDGVDLELQAGETLGIVGESGSGKSTLAQLLVGMERPTDGTIDLLGEPLHLMRGRRLRRARRDIQLVHQDPYTSLNPRMTIGAIVREPLEIHPDVVPRAQRHAAVAELLEMVGLNPDYMERLPHQFSGGQRQRVGIARALALRPKVLVCDEPVSALDVSVQAQIINLLERLQRELGLSYVFIAHDLAVVQHIADRVAVMYLGRFVEEGGHEQVYEQPRHPYTKALLAAVPQPDRSARHRPLELVLQGEPPSPLNPPSGCHFRTRCWQAQDRCSVDDPALQRGVACHYPLGVEIHAGRS</sequence>